<feature type="compositionally biased region" description="Basic residues" evidence="6">
    <location>
        <begin position="96"/>
        <end position="111"/>
    </location>
</feature>
<dbReference type="GeneID" id="113207131"/>
<feature type="compositionally biased region" description="Polar residues" evidence="6">
    <location>
        <begin position="1205"/>
        <end position="1217"/>
    </location>
</feature>
<dbReference type="Pfam" id="PF00004">
    <property type="entry name" value="AAA"/>
    <property type="match status" value="1"/>
</dbReference>
<organism evidence="8 9">
    <name type="scientific">Frankliniella occidentalis</name>
    <name type="common">Western flower thrips</name>
    <name type="synonym">Euthrips occidentalis</name>
    <dbReference type="NCBI Taxonomy" id="133901"/>
    <lineage>
        <taxon>Eukaryota</taxon>
        <taxon>Metazoa</taxon>
        <taxon>Ecdysozoa</taxon>
        <taxon>Arthropoda</taxon>
        <taxon>Hexapoda</taxon>
        <taxon>Insecta</taxon>
        <taxon>Pterygota</taxon>
        <taxon>Neoptera</taxon>
        <taxon>Paraneoptera</taxon>
        <taxon>Thysanoptera</taxon>
        <taxon>Terebrantia</taxon>
        <taxon>Thripoidea</taxon>
        <taxon>Thripidae</taxon>
        <taxon>Frankliniella</taxon>
    </lineage>
</organism>
<dbReference type="GO" id="GO:0016887">
    <property type="term" value="F:ATP hydrolysis activity"/>
    <property type="evidence" value="ECO:0007669"/>
    <property type="project" value="InterPro"/>
</dbReference>
<feature type="compositionally biased region" description="Basic and acidic residues" evidence="6">
    <location>
        <begin position="1178"/>
        <end position="1190"/>
    </location>
</feature>
<evidence type="ECO:0000256" key="6">
    <source>
        <dbReference type="SAM" id="MobiDB-lite"/>
    </source>
</evidence>
<evidence type="ECO:0000259" key="7">
    <source>
        <dbReference type="PROSITE" id="PS50014"/>
    </source>
</evidence>
<evidence type="ECO:0000313" key="8">
    <source>
        <dbReference type="Proteomes" id="UP000504606"/>
    </source>
</evidence>
<dbReference type="Proteomes" id="UP000504606">
    <property type="component" value="Unplaced"/>
</dbReference>
<evidence type="ECO:0000256" key="4">
    <source>
        <dbReference type="ARBA" id="ARBA00023117"/>
    </source>
</evidence>
<feature type="domain" description="Bromo" evidence="7">
    <location>
        <begin position="987"/>
        <end position="1057"/>
    </location>
</feature>
<dbReference type="Gene3D" id="1.20.920.10">
    <property type="entry name" value="Bromodomain-like"/>
    <property type="match status" value="1"/>
</dbReference>
<evidence type="ECO:0000256" key="2">
    <source>
        <dbReference type="ARBA" id="ARBA00022741"/>
    </source>
</evidence>
<keyword evidence="8" id="KW-1185">Reference proteome</keyword>
<accession>A0A6J1SE69</accession>
<feature type="compositionally biased region" description="Basic and acidic residues" evidence="6">
    <location>
        <begin position="112"/>
        <end position="137"/>
    </location>
</feature>
<dbReference type="SMART" id="SM00382">
    <property type="entry name" value="AAA"/>
    <property type="match status" value="1"/>
</dbReference>
<dbReference type="SUPFAM" id="SSF52540">
    <property type="entry name" value="P-loop containing nucleoside triphosphate hydrolases"/>
    <property type="match status" value="2"/>
</dbReference>
<feature type="compositionally biased region" description="Polar residues" evidence="6">
    <location>
        <begin position="1113"/>
        <end position="1128"/>
    </location>
</feature>
<keyword evidence="4 5" id="KW-0103">Bromodomain</keyword>
<dbReference type="GO" id="GO:0003682">
    <property type="term" value="F:chromatin binding"/>
    <property type="evidence" value="ECO:0007669"/>
    <property type="project" value="TreeGrafter"/>
</dbReference>
<dbReference type="Gene3D" id="1.10.8.60">
    <property type="match status" value="1"/>
</dbReference>
<feature type="compositionally biased region" description="Basic and acidic residues" evidence="6">
    <location>
        <begin position="1221"/>
        <end position="1231"/>
    </location>
</feature>
<reference evidence="9" key="1">
    <citation type="submission" date="2025-08" db="UniProtKB">
        <authorList>
            <consortium name="RefSeq"/>
        </authorList>
    </citation>
    <scope>IDENTIFICATION</scope>
    <source>
        <tissue evidence="9">Whole organism</tissue>
    </source>
</reference>
<dbReference type="InterPro" id="IPR041569">
    <property type="entry name" value="AAA_lid_3"/>
</dbReference>
<dbReference type="SUPFAM" id="SSF47370">
    <property type="entry name" value="Bromodomain"/>
    <property type="match status" value="1"/>
</dbReference>
<dbReference type="GO" id="GO:0006334">
    <property type="term" value="P:nucleosome assembly"/>
    <property type="evidence" value="ECO:0007669"/>
    <property type="project" value="TreeGrafter"/>
</dbReference>
<dbReference type="PANTHER" id="PTHR23069:SF0">
    <property type="entry name" value="TAT-BINDING HOMOLOG 7"/>
    <property type="match status" value="1"/>
</dbReference>
<gene>
    <name evidence="9" type="primary">LOC113207131</name>
</gene>
<evidence type="ECO:0000313" key="9">
    <source>
        <dbReference type="RefSeq" id="XP_026279317.1"/>
    </source>
</evidence>
<feature type="compositionally biased region" description="Basic and acidic residues" evidence="6">
    <location>
        <begin position="21"/>
        <end position="35"/>
    </location>
</feature>
<dbReference type="SMART" id="SM00297">
    <property type="entry name" value="BROMO"/>
    <property type="match status" value="1"/>
</dbReference>
<dbReference type="InterPro" id="IPR045199">
    <property type="entry name" value="ATAD2-like"/>
</dbReference>
<feature type="region of interest" description="Disordered" evidence="6">
    <location>
        <begin position="1094"/>
        <end position="1292"/>
    </location>
</feature>
<dbReference type="GO" id="GO:0045815">
    <property type="term" value="P:transcription initiation-coupled chromatin remodeling"/>
    <property type="evidence" value="ECO:0007669"/>
    <property type="project" value="TreeGrafter"/>
</dbReference>
<dbReference type="Gene3D" id="3.40.50.300">
    <property type="entry name" value="P-loop containing nucleotide triphosphate hydrolases"/>
    <property type="match status" value="2"/>
</dbReference>
<dbReference type="InterPro" id="IPR003593">
    <property type="entry name" value="AAA+_ATPase"/>
</dbReference>
<dbReference type="GO" id="GO:0042393">
    <property type="term" value="F:histone binding"/>
    <property type="evidence" value="ECO:0007669"/>
    <property type="project" value="TreeGrafter"/>
</dbReference>
<feature type="compositionally biased region" description="Basic residues" evidence="6">
    <location>
        <begin position="417"/>
        <end position="428"/>
    </location>
</feature>
<feature type="compositionally biased region" description="Basic residues" evidence="6">
    <location>
        <begin position="56"/>
        <end position="67"/>
    </location>
</feature>
<protein>
    <submittedName>
        <fullName evidence="9">ATPase family AAA domain-containing protein 2</fullName>
    </submittedName>
</protein>
<dbReference type="PRINTS" id="PR00503">
    <property type="entry name" value="BROMODOMAIN"/>
</dbReference>
<dbReference type="KEGG" id="foc:113207131"/>
<feature type="compositionally biased region" description="Basic and acidic residues" evidence="6">
    <location>
        <begin position="362"/>
        <end position="375"/>
    </location>
</feature>
<feature type="compositionally biased region" description="Basic residues" evidence="6">
    <location>
        <begin position="303"/>
        <end position="315"/>
    </location>
</feature>
<proteinExistence type="inferred from homology"/>
<feature type="compositionally biased region" description="Low complexity" evidence="6">
    <location>
        <begin position="318"/>
        <end position="331"/>
    </location>
</feature>
<dbReference type="FunFam" id="3.40.50.300:FF:000061">
    <property type="entry name" value="ATPase family, AAA domain-containing 2"/>
    <property type="match status" value="1"/>
</dbReference>
<dbReference type="InterPro" id="IPR001487">
    <property type="entry name" value="Bromodomain"/>
</dbReference>
<dbReference type="OrthoDB" id="5421at2759"/>
<feature type="compositionally biased region" description="Polar residues" evidence="6">
    <location>
        <begin position="1232"/>
        <end position="1243"/>
    </location>
</feature>
<feature type="region of interest" description="Disordered" evidence="6">
    <location>
        <begin position="1"/>
        <end position="381"/>
    </location>
</feature>
<keyword evidence="3" id="KW-0067">ATP-binding</keyword>
<dbReference type="Pfam" id="PF17862">
    <property type="entry name" value="AAA_lid_3"/>
    <property type="match status" value="1"/>
</dbReference>
<dbReference type="PROSITE" id="PS50014">
    <property type="entry name" value="BROMODOMAIN_2"/>
    <property type="match status" value="1"/>
</dbReference>
<dbReference type="RefSeq" id="XP_026279317.1">
    <property type="nucleotide sequence ID" value="XM_026423532.2"/>
</dbReference>
<feature type="compositionally biased region" description="Basic and acidic residues" evidence="6">
    <location>
        <begin position="1252"/>
        <end position="1282"/>
    </location>
</feature>
<feature type="compositionally biased region" description="Polar residues" evidence="6">
    <location>
        <begin position="1137"/>
        <end position="1155"/>
    </location>
</feature>
<dbReference type="CDD" id="cd05528">
    <property type="entry name" value="Bromo_AAA"/>
    <property type="match status" value="1"/>
</dbReference>
<feature type="compositionally biased region" description="Basic and acidic residues" evidence="6">
    <location>
        <begin position="1"/>
        <end position="10"/>
    </location>
</feature>
<feature type="compositionally biased region" description="Low complexity" evidence="6">
    <location>
        <begin position="187"/>
        <end position="198"/>
    </location>
</feature>
<dbReference type="InterPro" id="IPR036427">
    <property type="entry name" value="Bromodomain-like_sf"/>
</dbReference>
<feature type="region of interest" description="Disordered" evidence="6">
    <location>
        <begin position="397"/>
        <end position="438"/>
    </location>
</feature>
<dbReference type="PROSITE" id="PS00633">
    <property type="entry name" value="BROMODOMAIN_1"/>
    <property type="match status" value="1"/>
</dbReference>
<sequence>MVQTRRKDDSSFSTTHSLRRSTRETRGERVLRFEDTEKEDDDEYVAPSMTSWSLRARQHPKRSRRSSIKYNSSLSRSLRSESEEESRSDDSIFQSRRSRPSRSRRAPRRHADHAETSTDHIDMGMEEELVHQEDSGIRRSSRQRNPPTSWLVGDDTVRGYPSYNRNAKVATSEPGNSLRSSRSRDCPNPNLPETETTPQAGPNLRWQRSSVKPEPKAEEDDAEEEEEEEETRSTKDGGQVKKDKESSPKVTDKNKEDMENQENGEVSTAEEEDVPKDIPPRTRTRGGGKASHLDENFPDMYSRVKRARRQTKRKFSSRDGTMSQSQSSSGSDDSDSDQDQSTRRSSLRQSTRQSYQLRKNKPTVDRFQAHHEPVRRPPRSIQRALCNSLLRNFGHRTKSRFAPDSSSSSSDEQARFDHKKPHSRHVPHHTKDGVQMGVPHSKDAKIGNLADITPMALDPSILFKNVGGLAEHIHCLQEMVVFPMLYKEVFEKFHITPPKGVLFHGPPGTGKTLIARALANECSQGDRKVSFFMRKGADCLSKWFGESERQLRLLFEQAYQKKPSIIFFDEIDGLAPVRSSKQDQIHASIVSTLLALMDGLDNRGDVIVIGATNRIDAIDPALRRPGRFDRELYFPLPACKERQEILQIHVSKWENKPNASVLSELAEQSSGYCGSDLRALCSESVIQALRRTFPQIYKSNKRLVLDSNKVQVACEDFVLARSSIIPAAHRVTPSPAHRLPTMIEPLLSSALENVIKQLTEIFPHGLSRDKNVMHSVHRPRLLIVGENAGQAQTTHLAPALLYHMEHIPVFTLDMGTMYEVSARSPEETVSQVFQEARRNPPSVIYLPGMGQWWDSVPHTVQSVFLMQLQKLDMNSPVFLLATSDIKYADLPSELCEIFSRYRDEIFTMSNPTSSERSSFFSPLLLQKTVVPPSPPKPTEDTWEELPEAPPPEPTKLTEEELQKLYAKEEHTLRELRIFLREVCAKLARNRLFFLFTKPVDVEEAPDYYDIIEKPMDLETMMTRIDQHHYTCAKEFLDDIDLICSNALEYNPNRDQADKLIRHRACFLRDTAYALIKAEMDTDFEDKCRTIADDRKKRKDSPSRYAPAPHFIHTASSVNVKGQTTNGSKDGTVRVNGDLSSHSSVASNNGVTTQAMSGRKKRPSSWSRGFISKRKKKKLSEDVSIEKHEVSESENPASVSGAASLASPSDTLTKQGSDITEPLEKSIDDKSKLSVNGSLENTPSDVEMNEEVPESKRSESTLSEEARAESEHTDSVKPRRTSDGIKANEPPSTSTVIHEEVLINRPELEKLLKEIVSETEDCHVETLTELFIRMEKKILNFKDKWDRTSLHQDLREELARFQRFTRC</sequence>
<feature type="region of interest" description="Disordered" evidence="6">
    <location>
        <begin position="931"/>
        <end position="956"/>
    </location>
</feature>
<feature type="compositionally biased region" description="Low complexity" evidence="6">
    <location>
        <begin position="343"/>
        <end position="354"/>
    </location>
</feature>
<dbReference type="InterPro" id="IPR027417">
    <property type="entry name" value="P-loop_NTPase"/>
</dbReference>
<dbReference type="InterPro" id="IPR003960">
    <property type="entry name" value="ATPase_AAA_CS"/>
</dbReference>
<evidence type="ECO:0000256" key="3">
    <source>
        <dbReference type="ARBA" id="ARBA00022840"/>
    </source>
</evidence>
<dbReference type="PANTHER" id="PTHR23069">
    <property type="entry name" value="AAA DOMAIN-CONTAINING"/>
    <property type="match status" value="1"/>
</dbReference>
<name>A0A6J1SE69_FRAOC</name>
<feature type="compositionally biased region" description="Basic and acidic residues" evidence="6">
    <location>
        <begin position="231"/>
        <end position="258"/>
    </location>
</feature>
<evidence type="ECO:0000256" key="1">
    <source>
        <dbReference type="ARBA" id="ARBA00006914"/>
    </source>
</evidence>
<dbReference type="InterPro" id="IPR018359">
    <property type="entry name" value="Bromodomain_CS"/>
</dbReference>
<dbReference type="GO" id="GO:0005634">
    <property type="term" value="C:nucleus"/>
    <property type="evidence" value="ECO:0007669"/>
    <property type="project" value="TreeGrafter"/>
</dbReference>
<feature type="compositionally biased region" description="Acidic residues" evidence="6">
    <location>
        <begin position="217"/>
        <end position="230"/>
    </location>
</feature>
<dbReference type="Pfam" id="PF00439">
    <property type="entry name" value="Bromodomain"/>
    <property type="match status" value="1"/>
</dbReference>
<keyword evidence="2" id="KW-0547">Nucleotide-binding</keyword>
<comment type="similarity">
    <text evidence="1">Belongs to the AAA ATPase family.</text>
</comment>
<dbReference type="InterPro" id="IPR003959">
    <property type="entry name" value="ATPase_AAA_core"/>
</dbReference>
<evidence type="ECO:0000256" key="5">
    <source>
        <dbReference type="PROSITE-ProRule" id="PRU00035"/>
    </source>
</evidence>
<dbReference type="GO" id="GO:0005524">
    <property type="term" value="F:ATP binding"/>
    <property type="evidence" value="ECO:0007669"/>
    <property type="project" value="UniProtKB-KW"/>
</dbReference>
<dbReference type="PROSITE" id="PS00674">
    <property type="entry name" value="AAA"/>
    <property type="match status" value="1"/>
</dbReference>
<dbReference type="GO" id="GO:0006337">
    <property type="term" value="P:nucleosome disassembly"/>
    <property type="evidence" value="ECO:0007669"/>
    <property type="project" value="TreeGrafter"/>
</dbReference>